<reference evidence="2" key="1">
    <citation type="journal article" date="2023" name="G3 (Bethesda)">
        <title>Genome assembly and association tests identify interacting loci associated with vigor, precocity, and sex in interspecific pistachio rootstocks.</title>
        <authorList>
            <person name="Palmer W."/>
            <person name="Jacygrad E."/>
            <person name="Sagayaradj S."/>
            <person name="Cavanaugh K."/>
            <person name="Han R."/>
            <person name="Bertier L."/>
            <person name="Beede B."/>
            <person name="Kafkas S."/>
            <person name="Golino D."/>
            <person name="Preece J."/>
            <person name="Michelmore R."/>
        </authorList>
    </citation>
    <scope>NUCLEOTIDE SEQUENCE [LARGE SCALE GENOMIC DNA]</scope>
</reference>
<sequence length="301" mass="34719">MNGLSFYNCTLPKLTNLPTALVDTPGRSQTIISHKQLVDKLGNATEEKNCLQLTLWKVQRIPKPQYQIGLTGMALPFEPLTLTFENVQYFADTPKVFQRKRLQLLQDFTGAFRPGILTALMGVSGAGKTTPDGCFFWKKDWWHYRTRDQRWRLILVKRGGQIMYSGELGQHSSKLIEYFEGISGVPKIKENYNPARWMLEVTNLSMEAQLGLDFAHLYKESHLCRESTELVRELSLPTHDSKQLHISTRFSQNGWEQFKACLWKQRLTCWRCPNYNLVRLAFVTVSSLLLGAVLWQKGQKM</sequence>
<evidence type="ECO:0000313" key="1">
    <source>
        <dbReference type="EMBL" id="KAJ0099899.1"/>
    </source>
</evidence>
<comment type="caution">
    <text evidence="1">The sequence shown here is derived from an EMBL/GenBank/DDBJ whole genome shotgun (WGS) entry which is preliminary data.</text>
</comment>
<accession>A0ACC1BLL2</accession>
<name>A0ACC1BLL2_9ROSI</name>
<dbReference type="EMBL" id="CM047900">
    <property type="protein sequence ID" value="KAJ0099899.1"/>
    <property type="molecule type" value="Genomic_DNA"/>
</dbReference>
<organism evidence="1 2">
    <name type="scientific">Pistacia atlantica</name>
    <dbReference type="NCBI Taxonomy" id="434234"/>
    <lineage>
        <taxon>Eukaryota</taxon>
        <taxon>Viridiplantae</taxon>
        <taxon>Streptophyta</taxon>
        <taxon>Embryophyta</taxon>
        <taxon>Tracheophyta</taxon>
        <taxon>Spermatophyta</taxon>
        <taxon>Magnoliopsida</taxon>
        <taxon>eudicotyledons</taxon>
        <taxon>Gunneridae</taxon>
        <taxon>Pentapetalae</taxon>
        <taxon>rosids</taxon>
        <taxon>malvids</taxon>
        <taxon>Sapindales</taxon>
        <taxon>Anacardiaceae</taxon>
        <taxon>Pistacia</taxon>
    </lineage>
</organism>
<protein>
    <submittedName>
        <fullName evidence="1">Uncharacterized protein</fullName>
    </submittedName>
</protein>
<keyword evidence="2" id="KW-1185">Reference proteome</keyword>
<dbReference type="Proteomes" id="UP001164250">
    <property type="component" value="Chromosome 4"/>
</dbReference>
<evidence type="ECO:0000313" key="2">
    <source>
        <dbReference type="Proteomes" id="UP001164250"/>
    </source>
</evidence>
<gene>
    <name evidence="1" type="ORF">Patl1_19827</name>
</gene>
<proteinExistence type="predicted"/>